<dbReference type="InterPro" id="IPR036846">
    <property type="entry name" value="GM2-AP_sf"/>
</dbReference>
<dbReference type="InParanoid" id="A0A5N4AG35"/>
<dbReference type="EMBL" id="VVIM01000007">
    <property type="protein sequence ID" value="KAB0796188.1"/>
    <property type="molecule type" value="Genomic_DNA"/>
</dbReference>
<evidence type="ECO:0000256" key="2">
    <source>
        <dbReference type="SAM" id="SignalP"/>
    </source>
</evidence>
<dbReference type="AlphaFoldDB" id="A0A5N4AG35"/>
<evidence type="ECO:0000313" key="4">
    <source>
        <dbReference type="Proteomes" id="UP000327044"/>
    </source>
</evidence>
<accession>A0A5N4AG35</accession>
<evidence type="ECO:0008006" key="5">
    <source>
        <dbReference type="Google" id="ProtNLM"/>
    </source>
</evidence>
<name>A0A5N4AG35_PHOPY</name>
<proteinExistence type="predicted"/>
<keyword evidence="1 2" id="KW-0732">Signal</keyword>
<protein>
    <recommendedName>
        <fullName evidence="5">MD-2-related lipid-recognition domain-containing protein</fullName>
    </recommendedName>
</protein>
<feature type="signal peptide" evidence="2">
    <location>
        <begin position="1"/>
        <end position="18"/>
    </location>
</feature>
<gene>
    <name evidence="3" type="ORF">PPYR_10249</name>
</gene>
<feature type="chain" id="PRO_5024360294" description="MD-2-related lipid-recognition domain-containing protein" evidence="2">
    <location>
        <begin position="19"/>
        <end position="183"/>
    </location>
</feature>
<comment type="caution">
    <text evidence="3">The sequence shown here is derived from an EMBL/GenBank/DDBJ whole genome shotgun (WGS) entry which is preliminary data.</text>
</comment>
<organism evidence="3 4">
    <name type="scientific">Photinus pyralis</name>
    <name type="common">Common eastern firefly</name>
    <name type="synonym">Lampyris pyralis</name>
    <dbReference type="NCBI Taxonomy" id="7054"/>
    <lineage>
        <taxon>Eukaryota</taxon>
        <taxon>Metazoa</taxon>
        <taxon>Ecdysozoa</taxon>
        <taxon>Arthropoda</taxon>
        <taxon>Hexapoda</taxon>
        <taxon>Insecta</taxon>
        <taxon>Pterygota</taxon>
        <taxon>Neoptera</taxon>
        <taxon>Endopterygota</taxon>
        <taxon>Coleoptera</taxon>
        <taxon>Polyphaga</taxon>
        <taxon>Elateriformia</taxon>
        <taxon>Elateroidea</taxon>
        <taxon>Lampyridae</taxon>
        <taxon>Lampyrinae</taxon>
        <taxon>Photinus</taxon>
    </lineage>
</organism>
<evidence type="ECO:0000256" key="1">
    <source>
        <dbReference type="ARBA" id="ARBA00022729"/>
    </source>
</evidence>
<keyword evidence="4" id="KW-1185">Reference proteome</keyword>
<dbReference type="Proteomes" id="UP000327044">
    <property type="component" value="Unassembled WGS sequence"/>
</dbReference>
<evidence type="ECO:0000313" key="3">
    <source>
        <dbReference type="EMBL" id="KAB0796188.1"/>
    </source>
</evidence>
<dbReference type="SUPFAM" id="SSF63707">
    <property type="entry name" value="Ganglioside M2 (gm2) activator"/>
    <property type="match status" value="1"/>
</dbReference>
<dbReference type="Gene3D" id="2.70.220.10">
    <property type="entry name" value="Ganglioside GM2 activator"/>
    <property type="match status" value="1"/>
</dbReference>
<reference evidence="3 4" key="1">
    <citation type="journal article" date="2018" name="Elife">
        <title>Firefly genomes illuminate parallel origins of bioluminescence in beetles.</title>
        <authorList>
            <person name="Fallon T.R."/>
            <person name="Lower S.E."/>
            <person name="Chang C.H."/>
            <person name="Bessho-Uehara M."/>
            <person name="Martin G.J."/>
            <person name="Bewick A.J."/>
            <person name="Behringer M."/>
            <person name="Debat H.J."/>
            <person name="Wong I."/>
            <person name="Day J.C."/>
            <person name="Suvorov A."/>
            <person name="Silva C.J."/>
            <person name="Stanger-Hall K.F."/>
            <person name="Hall D.W."/>
            <person name="Schmitz R.J."/>
            <person name="Nelson D.R."/>
            <person name="Lewis S.M."/>
            <person name="Shigenobu S."/>
            <person name="Bybee S.M."/>
            <person name="Larracuente A.M."/>
            <person name="Oba Y."/>
            <person name="Weng J.K."/>
        </authorList>
    </citation>
    <scope>NUCLEOTIDE SEQUENCE [LARGE SCALE GENOMIC DNA]</scope>
    <source>
        <strain evidence="3">1611_PpyrPB1</strain>
        <tissue evidence="3">Whole body</tissue>
    </source>
</reference>
<sequence length="183" mass="20155">MYSLTAIHLLSLLLLCDSQMMGPPGTIILDAMGPCENNPGGDVEFNLNLQTIDSKGGKLLSVNVSTKVPIDDTVTYFANLLKWDDNGWTTVTTHSANFCADVMKFAPRVWKLVKEHSVPEIPARCSLEPGDYKVDNLRAATSDFNLPVMPYGKVKIDISLSRGGKLLACFYFDGVSQKPTRHF</sequence>